<feature type="compositionally biased region" description="Basic and acidic residues" evidence="1">
    <location>
        <begin position="1"/>
        <end position="10"/>
    </location>
</feature>
<dbReference type="RefSeq" id="WP_203726582.1">
    <property type="nucleotide sequence ID" value="NZ_BAAATX010000003.1"/>
</dbReference>
<gene>
    <name evidence="4" type="ORF">Adu01nite_23430</name>
</gene>
<sequence>MDANLREHFDQAVSDDPGFDPGEMAHAAIARGGRVRRRRRQMAAVGAAAGVVLVLGVAGGVNLRSQPAQPSDQPTTVAAAMMPLASPGCSLKAAGATDVAIFLTSEVTQAQRAAILAALQGDSRVEQLVFEDRQSAYEKFRELWKDSPDFVAAVSPKDLPESFRVRLADASTSPAFVAKYQEQTGVQDVVGRRCPQNAAVGGVQ</sequence>
<keyword evidence="5" id="KW-1185">Reference proteome</keyword>
<keyword evidence="2" id="KW-0812">Transmembrane</keyword>
<feature type="domain" description="FtsX extracellular" evidence="3">
    <location>
        <begin position="99"/>
        <end position="189"/>
    </location>
</feature>
<dbReference type="EMBL" id="BOML01000019">
    <property type="protein sequence ID" value="GIE00993.1"/>
    <property type="molecule type" value="Genomic_DNA"/>
</dbReference>
<keyword evidence="2" id="KW-1133">Transmembrane helix</keyword>
<feature type="transmembrane region" description="Helical" evidence="2">
    <location>
        <begin position="43"/>
        <end position="63"/>
    </location>
</feature>
<dbReference type="InterPro" id="IPR040690">
    <property type="entry name" value="FtsX_ECD"/>
</dbReference>
<evidence type="ECO:0000256" key="2">
    <source>
        <dbReference type="SAM" id="Phobius"/>
    </source>
</evidence>
<feature type="region of interest" description="Disordered" evidence="1">
    <location>
        <begin position="1"/>
        <end position="20"/>
    </location>
</feature>
<dbReference type="Proteomes" id="UP000637628">
    <property type="component" value="Unassembled WGS sequence"/>
</dbReference>
<reference evidence="4 5" key="1">
    <citation type="submission" date="2021-01" db="EMBL/GenBank/DDBJ databases">
        <title>Whole genome shotgun sequence of Actinoplanes durhamensis NBRC 14914.</title>
        <authorList>
            <person name="Komaki H."/>
            <person name="Tamura T."/>
        </authorList>
    </citation>
    <scope>NUCLEOTIDE SEQUENCE [LARGE SCALE GENOMIC DNA]</scope>
    <source>
        <strain evidence="4 5">NBRC 14914</strain>
    </source>
</reference>
<evidence type="ECO:0000313" key="5">
    <source>
        <dbReference type="Proteomes" id="UP000637628"/>
    </source>
</evidence>
<evidence type="ECO:0000259" key="3">
    <source>
        <dbReference type="Pfam" id="PF18075"/>
    </source>
</evidence>
<dbReference type="Pfam" id="PF18075">
    <property type="entry name" value="FtsX_ECD"/>
    <property type="match status" value="1"/>
</dbReference>
<evidence type="ECO:0000313" key="4">
    <source>
        <dbReference type="EMBL" id="GIE00993.1"/>
    </source>
</evidence>
<keyword evidence="2" id="KW-0472">Membrane</keyword>
<dbReference type="Gene3D" id="3.30.70.3040">
    <property type="match status" value="1"/>
</dbReference>
<accession>A0ABQ3YTT7</accession>
<evidence type="ECO:0000256" key="1">
    <source>
        <dbReference type="SAM" id="MobiDB-lite"/>
    </source>
</evidence>
<protein>
    <recommendedName>
        <fullName evidence="3">FtsX extracellular domain-containing protein</fullName>
    </recommendedName>
</protein>
<organism evidence="4 5">
    <name type="scientific">Paractinoplanes durhamensis</name>
    <dbReference type="NCBI Taxonomy" id="113563"/>
    <lineage>
        <taxon>Bacteria</taxon>
        <taxon>Bacillati</taxon>
        <taxon>Actinomycetota</taxon>
        <taxon>Actinomycetes</taxon>
        <taxon>Micromonosporales</taxon>
        <taxon>Micromonosporaceae</taxon>
        <taxon>Paractinoplanes</taxon>
    </lineage>
</organism>
<name>A0ABQ3YTT7_9ACTN</name>
<proteinExistence type="predicted"/>
<comment type="caution">
    <text evidence="4">The sequence shown here is derived from an EMBL/GenBank/DDBJ whole genome shotgun (WGS) entry which is preliminary data.</text>
</comment>